<dbReference type="SUPFAM" id="SSF55298">
    <property type="entry name" value="YjgF-like"/>
    <property type="match status" value="1"/>
</dbReference>
<dbReference type="Proteomes" id="UP000266634">
    <property type="component" value="Unassembled WGS sequence"/>
</dbReference>
<dbReference type="Gene3D" id="3.30.1330.40">
    <property type="entry name" value="RutC-like"/>
    <property type="match status" value="1"/>
</dbReference>
<protein>
    <submittedName>
        <fullName evidence="1">RidA family protein</fullName>
    </submittedName>
</protein>
<organism evidence="1 2">
    <name type="scientific">Clavibacter michiganensis subsp. insidiosus</name>
    <dbReference type="NCBI Taxonomy" id="33014"/>
    <lineage>
        <taxon>Bacteria</taxon>
        <taxon>Bacillati</taxon>
        <taxon>Actinomycetota</taxon>
        <taxon>Actinomycetes</taxon>
        <taxon>Micrococcales</taxon>
        <taxon>Microbacteriaceae</taxon>
        <taxon>Clavibacter</taxon>
    </lineage>
</organism>
<proteinExistence type="predicted"/>
<feature type="non-terminal residue" evidence="1">
    <location>
        <position position="1"/>
    </location>
</feature>
<accession>A0A399R665</accession>
<dbReference type="InterPro" id="IPR013813">
    <property type="entry name" value="Endoribo_LPSP/chorism_mut-like"/>
</dbReference>
<dbReference type="PANTHER" id="PTHR43760:SF1">
    <property type="entry name" value="ENDORIBONUCLEASE L-PSP_CHORISMATE MUTASE-LIKE DOMAIN-CONTAINING PROTEIN"/>
    <property type="match status" value="1"/>
</dbReference>
<reference evidence="1 2" key="1">
    <citation type="submission" date="2018-08" db="EMBL/GenBank/DDBJ databases">
        <title>Genome Sequence of Clavibacter michiganensis Subspecies type strains, and the Atypical Peach-Colored Strains Isolated from Tomato.</title>
        <authorList>
            <person name="Osdaghi E."/>
            <person name="Portier P."/>
            <person name="Briand M."/>
            <person name="Jacques M.-A."/>
        </authorList>
    </citation>
    <scope>NUCLEOTIDE SEQUENCE [LARGE SCALE GENOMIC DNA]</scope>
    <source>
        <strain evidence="1 2">CFBP 6488</strain>
    </source>
</reference>
<dbReference type="InterPro" id="IPR035959">
    <property type="entry name" value="RutC-like_sf"/>
</dbReference>
<comment type="caution">
    <text evidence="1">The sequence shown here is derived from an EMBL/GenBank/DDBJ whole genome shotgun (WGS) entry which is preliminary data.</text>
</comment>
<evidence type="ECO:0000313" key="2">
    <source>
        <dbReference type="Proteomes" id="UP000266634"/>
    </source>
</evidence>
<name>A0A399R665_9MICO</name>
<dbReference type="PANTHER" id="PTHR43760">
    <property type="entry name" value="ENDORIBONUCLEASE-RELATED"/>
    <property type="match status" value="1"/>
</dbReference>
<sequence>EGFTGQPGVINGASEVLGEILGDAGIHARSAVGVAELPLGSPVEVELVVALVE</sequence>
<dbReference type="AlphaFoldDB" id="A0A399R665"/>
<evidence type="ECO:0000313" key="1">
    <source>
        <dbReference type="EMBL" id="RIJ26283.1"/>
    </source>
</evidence>
<dbReference type="EMBL" id="QWEA01000450">
    <property type="protein sequence ID" value="RIJ26283.1"/>
    <property type="molecule type" value="Genomic_DNA"/>
</dbReference>
<gene>
    <name evidence="1" type="ORF">DZF93_11035</name>
</gene>